<dbReference type="AlphaFoldDB" id="A0ABD4T097"/>
<dbReference type="Proteomes" id="UP000031561">
    <property type="component" value="Unassembled WGS sequence"/>
</dbReference>
<organism evidence="2 3">
    <name type="scientific">Lyngbya confervoides BDU141951</name>
    <dbReference type="NCBI Taxonomy" id="1574623"/>
    <lineage>
        <taxon>Bacteria</taxon>
        <taxon>Bacillati</taxon>
        <taxon>Cyanobacteriota</taxon>
        <taxon>Cyanophyceae</taxon>
        <taxon>Oscillatoriophycideae</taxon>
        <taxon>Oscillatoriales</taxon>
        <taxon>Microcoleaceae</taxon>
        <taxon>Lyngbya</taxon>
    </lineage>
</organism>
<keyword evidence="3" id="KW-1185">Reference proteome</keyword>
<reference evidence="2 3" key="1">
    <citation type="journal article" date="2015" name="Genome Announc.">
        <title>Draft Genome Sequence of Filamentous Marine Cyanobacterium Lyngbya confervoides Strain BDU141951.</title>
        <authorList>
            <person name="Chandrababunaidu M.M."/>
            <person name="Sen D."/>
            <person name="Tripathy S."/>
        </authorList>
    </citation>
    <scope>NUCLEOTIDE SEQUENCE [LARGE SCALE GENOMIC DNA]</scope>
    <source>
        <strain evidence="2 3">BDU141951</strain>
    </source>
</reference>
<name>A0ABD4T097_9CYAN</name>
<sequence length="197" mass="22811">MTHELADLPAQDCCSSDNPGSVRQPDLQLLSLTADTDIGDLRMVEAYDRFVLDEQSAIPFTIRLLENPKSPIAFPGSVDLKGHDYLHLLLNRGITLWDEAFVVGFTMGNCDRLRPHHIYWYKVLSTALFPQKFRFNRSHFKAYDLGVMYGQKVPQKNLHRVNFEQYAHLCIGEVRRMFSIDLQEIQMLWNAERLLVN</sequence>
<dbReference type="EMBL" id="JTHE03000028">
    <property type="protein sequence ID" value="MCM1982040.1"/>
    <property type="molecule type" value="Genomic_DNA"/>
</dbReference>
<dbReference type="RefSeq" id="WP_166280438.1">
    <property type="nucleotide sequence ID" value="NZ_JTHE03000028.1"/>
</dbReference>
<comment type="caution">
    <text evidence="2">The sequence shown here is derived from an EMBL/GenBank/DDBJ whole genome shotgun (WGS) entry which is preliminary data.</text>
</comment>
<evidence type="ECO:0000313" key="2">
    <source>
        <dbReference type="EMBL" id="MCM1982040.1"/>
    </source>
</evidence>
<feature type="region of interest" description="Disordered" evidence="1">
    <location>
        <begin position="1"/>
        <end position="21"/>
    </location>
</feature>
<evidence type="ECO:0000313" key="3">
    <source>
        <dbReference type="Proteomes" id="UP000031561"/>
    </source>
</evidence>
<proteinExistence type="predicted"/>
<gene>
    <name evidence="2" type="ORF">QQ91_0004235</name>
</gene>
<accession>A0ABD4T097</accession>
<evidence type="ECO:0000256" key="1">
    <source>
        <dbReference type="SAM" id="MobiDB-lite"/>
    </source>
</evidence>
<protein>
    <submittedName>
        <fullName evidence="2">Uncharacterized protein</fullName>
    </submittedName>
</protein>